<dbReference type="Pfam" id="PF00583">
    <property type="entry name" value="Acetyltransf_1"/>
    <property type="match status" value="1"/>
</dbReference>
<keyword evidence="4" id="KW-1185">Reference proteome</keyword>
<dbReference type="InterPro" id="IPR000182">
    <property type="entry name" value="GNAT_dom"/>
</dbReference>
<evidence type="ECO:0000313" key="3">
    <source>
        <dbReference type="EMBL" id="KAL2795571.1"/>
    </source>
</evidence>
<keyword evidence="1" id="KW-0808">Transferase</keyword>
<accession>A0ABR4G997</accession>
<evidence type="ECO:0000259" key="2">
    <source>
        <dbReference type="PROSITE" id="PS51186"/>
    </source>
</evidence>
<evidence type="ECO:0000256" key="1">
    <source>
        <dbReference type="ARBA" id="ARBA00022679"/>
    </source>
</evidence>
<evidence type="ECO:0000313" key="4">
    <source>
        <dbReference type="Proteomes" id="UP001610563"/>
    </source>
</evidence>
<protein>
    <submittedName>
        <fullName evidence="3">GNAT family N-acetyltransferase</fullName>
    </submittedName>
</protein>
<feature type="domain" description="N-acetyltransferase" evidence="2">
    <location>
        <begin position="5"/>
        <end position="165"/>
    </location>
</feature>
<dbReference type="SUPFAM" id="SSF55729">
    <property type="entry name" value="Acyl-CoA N-acyltransferases (Nat)"/>
    <property type="match status" value="1"/>
</dbReference>
<dbReference type="Gene3D" id="3.40.630.30">
    <property type="match status" value="1"/>
</dbReference>
<dbReference type="InterPro" id="IPR050769">
    <property type="entry name" value="NAT_camello-type"/>
</dbReference>
<proteinExistence type="predicted"/>
<dbReference type="EMBL" id="JBFTWV010000034">
    <property type="protein sequence ID" value="KAL2795571.1"/>
    <property type="molecule type" value="Genomic_DNA"/>
</dbReference>
<gene>
    <name evidence="3" type="ORF">BJX66DRAFT_350546</name>
</gene>
<comment type="caution">
    <text evidence="3">The sequence shown here is derived from an EMBL/GenBank/DDBJ whole genome shotgun (WGS) entry which is preliminary data.</text>
</comment>
<name>A0ABR4G997_9EURO</name>
<reference evidence="3 4" key="1">
    <citation type="submission" date="2024-07" db="EMBL/GenBank/DDBJ databases">
        <title>Section-level genome sequencing and comparative genomics of Aspergillus sections Usti and Cavernicolus.</title>
        <authorList>
            <consortium name="Lawrence Berkeley National Laboratory"/>
            <person name="Nybo J.L."/>
            <person name="Vesth T.C."/>
            <person name="Theobald S."/>
            <person name="Frisvad J.C."/>
            <person name="Larsen T.O."/>
            <person name="Kjaerboelling I."/>
            <person name="Rothschild-Mancinelli K."/>
            <person name="Lyhne E.K."/>
            <person name="Kogle M.E."/>
            <person name="Barry K."/>
            <person name="Clum A."/>
            <person name="Na H."/>
            <person name="Ledsgaard L."/>
            <person name="Lin J."/>
            <person name="Lipzen A."/>
            <person name="Kuo A."/>
            <person name="Riley R."/>
            <person name="Mondo S."/>
            <person name="Labutti K."/>
            <person name="Haridas S."/>
            <person name="Pangalinan J."/>
            <person name="Salamov A.A."/>
            <person name="Simmons B.A."/>
            <person name="Magnuson J.K."/>
            <person name="Chen J."/>
            <person name="Drula E."/>
            <person name="Henrissat B."/>
            <person name="Wiebenga A."/>
            <person name="Lubbers R.J."/>
            <person name="Gomes A.C."/>
            <person name="Makela M.R."/>
            <person name="Stajich J."/>
            <person name="Grigoriev I.V."/>
            <person name="Mortensen U.H."/>
            <person name="De Vries R.P."/>
            <person name="Baker S.E."/>
            <person name="Andersen M.R."/>
        </authorList>
    </citation>
    <scope>NUCLEOTIDE SEQUENCE [LARGE SCALE GENOMIC DNA]</scope>
    <source>
        <strain evidence="3 4">CBS 209.92</strain>
    </source>
</reference>
<dbReference type="PANTHER" id="PTHR13947">
    <property type="entry name" value="GNAT FAMILY N-ACETYLTRANSFERASE"/>
    <property type="match status" value="1"/>
</dbReference>
<dbReference type="PANTHER" id="PTHR13947:SF37">
    <property type="entry name" value="LD18367P"/>
    <property type="match status" value="1"/>
</dbReference>
<dbReference type="Proteomes" id="UP001610563">
    <property type="component" value="Unassembled WGS sequence"/>
</dbReference>
<dbReference type="CDD" id="cd04301">
    <property type="entry name" value="NAT_SF"/>
    <property type="match status" value="1"/>
</dbReference>
<dbReference type="PROSITE" id="PS51186">
    <property type="entry name" value="GNAT"/>
    <property type="match status" value="1"/>
</dbReference>
<sequence>MTTPYKIRTHLATDMETIVRRHGMLYSKEHNFDPHLAASVASQVTTAFLATYDATRERFWVAEAEQQDGTNTFIGCVFLAKDKTETEFPCAKLRLLLVEPAARGMGLGRELIARCTEFAREAGYARIRLWTNSGLGTARRLYEREGYKLLRSEEDDTFGIKLTAEFWEMVL</sequence>
<dbReference type="InterPro" id="IPR016181">
    <property type="entry name" value="Acyl_CoA_acyltransferase"/>
</dbReference>
<organism evidence="3 4">
    <name type="scientific">Aspergillus keveii</name>
    <dbReference type="NCBI Taxonomy" id="714993"/>
    <lineage>
        <taxon>Eukaryota</taxon>
        <taxon>Fungi</taxon>
        <taxon>Dikarya</taxon>
        <taxon>Ascomycota</taxon>
        <taxon>Pezizomycotina</taxon>
        <taxon>Eurotiomycetes</taxon>
        <taxon>Eurotiomycetidae</taxon>
        <taxon>Eurotiales</taxon>
        <taxon>Aspergillaceae</taxon>
        <taxon>Aspergillus</taxon>
        <taxon>Aspergillus subgen. Nidulantes</taxon>
    </lineage>
</organism>